<name>A0A972FLS8_9FLAO</name>
<protein>
    <submittedName>
        <fullName evidence="2">Uncharacterized protein</fullName>
    </submittedName>
</protein>
<sequence length="255" mass="27527">MYAVILLILTAIVVLVSKKSSMLRNEIFNVENFRQMVQDHKLKDPRPAFSLGRAQLAFWTVIVMGSFLYLMNLGDFPHIITPELNQVSLGLLGIAAGTTLVSKVIDTSQKENQGAAVPQQDMPSKGFLLDIISDEKGVSVHRLQNVIWTVIVGFIYIAHVASKGTLPDGETITPELFALMGISTGAYLGLKLNENKNAPVDATTTNKNTSNEGNGDDDCPPPPPPPVQDFSTASDGDILNTDESDVPPAPTQPSE</sequence>
<dbReference type="AlphaFoldDB" id="A0A972FLS8"/>
<feature type="region of interest" description="Disordered" evidence="1">
    <location>
        <begin position="199"/>
        <end position="255"/>
    </location>
</feature>
<proteinExistence type="predicted"/>
<gene>
    <name evidence="2" type="ORF">G6047_08105</name>
</gene>
<evidence type="ECO:0000313" key="3">
    <source>
        <dbReference type="Proteomes" id="UP000712080"/>
    </source>
</evidence>
<evidence type="ECO:0000313" key="2">
    <source>
        <dbReference type="EMBL" id="NMH27992.1"/>
    </source>
</evidence>
<keyword evidence="3" id="KW-1185">Reference proteome</keyword>
<organism evidence="2 3">
    <name type="scientific">Flavobacterium silvaticum</name>
    <dbReference type="NCBI Taxonomy" id="1852020"/>
    <lineage>
        <taxon>Bacteria</taxon>
        <taxon>Pseudomonadati</taxon>
        <taxon>Bacteroidota</taxon>
        <taxon>Flavobacteriia</taxon>
        <taxon>Flavobacteriales</taxon>
        <taxon>Flavobacteriaceae</taxon>
        <taxon>Flavobacterium</taxon>
    </lineage>
</organism>
<feature type="compositionally biased region" description="Polar residues" evidence="1">
    <location>
        <begin position="202"/>
        <end position="213"/>
    </location>
</feature>
<reference evidence="2" key="1">
    <citation type="submission" date="2020-02" db="EMBL/GenBank/DDBJ databases">
        <title>Flavobacterium sp. genome.</title>
        <authorList>
            <person name="Jung H.S."/>
            <person name="Baek J.H."/>
            <person name="Jeon C.O."/>
        </authorList>
    </citation>
    <scope>NUCLEOTIDE SEQUENCE</scope>
    <source>
        <strain evidence="2">SE-s28</strain>
    </source>
</reference>
<dbReference type="RefSeq" id="WP_169527095.1">
    <property type="nucleotide sequence ID" value="NZ_JAAMPU010000103.1"/>
</dbReference>
<dbReference type="Proteomes" id="UP000712080">
    <property type="component" value="Unassembled WGS sequence"/>
</dbReference>
<comment type="caution">
    <text evidence="2">The sequence shown here is derived from an EMBL/GenBank/DDBJ whole genome shotgun (WGS) entry which is preliminary data.</text>
</comment>
<dbReference type="EMBL" id="JAAMPU010000103">
    <property type="protein sequence ID" value="NMH27992.1"/>
    <property type="molecule type" value="Genomic_DNA"/>
</dbReference>
<evidence type="ECO:0000256" key="1">
    <source>
        <dbReference type="SAM" id="MobiDB-lite"/>
    </source>
</evidence>
<accession>A0A972FLS8</accession>